<dbReference type="InterPro" id="IPR041527">
    <property type="entry name" value="YhcG_N"/>
</dbReference>
<proteinExistence type="predicted"/>
<dbReference type="RefSeq" id="WP_068960422.1">
    <property type="nucleotide sequence ID" value="NZ_CAJTCT010000030.1"/>
</dbReference>
<dbReference type="Pfam" id="PF06250">
    <property type="entry name" value="YhcG_C"/>
    <property type="match status" value="1"/>
</dbReference>
<feature type="domain" description="YhcG N-terminal" evidence="2">
    <location>
        <begin position="18"/>
        <end position="180"/>
    </location>
</feature>
<evidence type="ECO:0000313" key="4">
    <source>
        <dbReference type="Proteomes" id="UP000186351"/>
    </source>
</evidence>
<dbReference type="PANTHER" id="PTHR30547:SF5">
    <property type="entry name" value="NUCLEASE YHCG-RELATED"/>
    <property type="match status" value="1"/>
</dbReference>
<dbReference type="PANTHER" id="PTHR30547">
    <property type="entry name" value="UNCHARACTERIZED PROTEIN YHCG-RELATED"/>
    <property type="match status" value="1"/>
</dbReference>
<evidence type="ECO:0000259" key="2">
    <source>
        <dbReference type="Pfam" id="PF17761"/>
    </source>
</evidence>
<dbReference type="GeneID" id="65536124"/>
<reference evidence="4" key="1">
    <citation type="submission" date="2016-04" db="EMBL/GenBank/DDBJ databases">
        <title>Complete Genome Sequences of Twelve Strains of a Stable Defined Moderately Diverse Mouse Microbiota 2 (sDMDMm2).</title>
        <authorList>
            <person name="Uchimura Y."/>
            <person name="Wyss M."/>
            <person name="Brugiroux S."/>
            <person name="Limenitakis J.P."/>
            <person name="Stecher B."/>
            <person name="McCoy K.D."/>
            <person name="Macpherson A.J."/>
        </authorList>
    </citation>
    <scope>NUCLEOTIDE SEQUENCE [LARGE SCALE GENOMIC DNA]</scope>
    <source>
        <strain evidence="4">YL27</strain>
    </source>
</reference>
<dbReference type="Gene3D" id="3.40.1350.10">
    <property type="match status" value="1"/>
</dbReference>
<dbReference type="Proteomes" id="UP000186351">
    <property type="component" value="Chromosome"/>
</dbReference>
<feature type="domain" description="YhcG PDDEXK nuclease" evidence="1">
    <location>
        <begin position="202"/>
        <end position="355"/>
    </location>
</feature>
<sequence>MSKLIKTDAEYSRWIQELKERYRRSQIKAAAQVNCEMLRFYWSLGRDIVARDAENVYGSSFYRNLSQDLKEAIPESEGFSRQNLQYMKKMYLLYSELPTNCQQPVGNSKAEMCQQLVGISQCIKDDIIFSVPWGHHCTLIDKYFEKGERDTVLFYAHKVVEEGWSRNVLKSFIDTNLHLRQGKALTSFSRLLPAPDSDLAQELTKDPYIFDFTEMTEPYKERELKKALMSNISRFLLELGSGFAYVGEEYRLKVGHTEQFIDLLFYNIKLHAYCVIEVKTGTFGAGDIGQLGTYMTAVNHILKTEQDYPTIGLLICKDKDNVLAQYALESSSQPIGVAEFQLTKFIPDEFKSSLPSIEDIELELK</sequence>
<dbReference type="InterPro" id="IPR011856">
    <property type="entry name" value="tRNA_endonuc-like_dom_sf"/>
</dbReference>
<dbReference type="OrthoDB" id="9801263at2"/>
<accession>A0A1Z2XK92</accession>
<protein>
    <recommendedName>
        <fullName evidence="5">DUF1016 domain-containing protein</fullName>
    </recommendedName>
</protein>
<keyword evidence="4" id="KW-1185">Reference proteome</keyword>
<evidence type="ECO:0000259" key="1">
    <source>
        <dbReference type="Pfam" id="PF06250"/>
    </source>
</evidence>
<evidence type="ECO:0000313" key="3">
    <source>
        <dbReference type="EMBL" id="ANU63063.1"/>
    </source>
</evidence>
<dbReference type="KEGG" id="pary:A4V02_04585"/>
<gene>
    <name evidence="3" type="ORF">A4V02_04585</name>
</gene>
<name>A0A1B1S8E2_9BACT</name>
<dbReference type="InterPro" id="IPR053148">
    <property type="entry name" value="PD-DEXK-like_domain"/>
</dbReference>
<dbReference type="AlphaFoldDB" id="A0A1B1S8E2"/>
<dbReference type="EMBL" id="CP015402">
    <property type="protein sequence ID" value="ANU63063.1"/>
    <property type="molecule type" value="Genomic_DNA"/>
</dbReference>
<accession>A0A1B1S8E2</accession>
<dbReference type="STRING" id="1796646.A4V02_04585"/>
<dbReference type="GO" id="GO:0003676">
    <property type="term" value="F:nucleic acid binding"/>
    <property type="evidence" value="ECO:0007669"/>
    <property type="project" value="InterPro"/>
</dbReference>
<dbReference type="Pfam" id="PF17761">
    <property type="entry name" value="DUF1016_N"/>
    <property type="match status" value="1"/>
</dbReference>
<dbReference type="InterPro" id="IPR009362">
    <property type="entry name" value="YhcG_C"/>
</dbReference>
<evidence type="ECO:0008006" key="5">
    <source>
        <dbReference type="Google" id="ProtNLM"/>
    </source>
</evidence>
<organism evidence="3 4">
    <name type="scientific">Muribaculum intestinale</name>
    <dbReference type="NCBI Taxonomy" id="1796646"/>
    <lineage>
        <taxon>Bacteria</taxon>
        <taxon>Pseudomonadati</taxon>
        <taxon>Bacteroidota</taxon>
        <taxon>Bacteroidia</taxon>
        <taxon>Bacteroidales</taxon>
        <taxon>Muribaculaceae</taxon>
        <taxon>Muribaculum</taxon>
    </lineage>
</organism>